<keyword evidence="1" id="KW-0472">Membrane</keyword>
<dbReference type="Proteomes" id="UP001589707">
    <property type="component" value="Unassembled WGS sequence"/>
</dbReference>
<comment type="caution">
    <text evidence="2">The sequence shown here is derived from an EMBL/GenBank/DDBJ whole genome shotgun (WGS) entry which is preliminary data.</text>
</comment>
<proteinExistence type="predicted"/>
<evidence type="ECO:0000256" key="1">
    <source>
        <dbReference type="SAM" id="Phobius"/>
    </source>
</evidence>
<keyword evidence="1" id="KW-0812">Transmembrane</keyword>
<keyword evidence="1" id="KW-1133">Transmembrane helix</keyword>
<dbReference type="RefSeq" id="WP_376839468.1">
    <property type="nucleotide sequence ID" value="NZ_JBHMAU010000039.1"/>
</dbReference>
<name>A0ABV5X1J8_9MICO</name>
<feature type="transmembrane region" description="Helical" evidence="1">
    <location>
        <begin position="62"/>
        <end position="83"/>
    </location>
</feature>
<organism evidence="2 3">
    <name type="scientific">Brevibacterium otitidis</name>
    <dbReference type="NCBI Taxonomy" id="53364"/>
    <lineage>
        <taxon>Bacteria</taxon>
        <taxon>Bacillati</taxon>
        <taxon>Actinomycetota</taxon>
        <taxon>Actinomycetes</taxon>
        <taxon>Micrococcales</taxon>
        <taxon>Brevibacteriaceae</taxon>
        <taxon>Brevibacterium</taxon>
    </lineage>
</organism>
<feature type="transmembrane region" description="Helical" evidence="1">
    <location>
        <begin position="30"/>
        <end position="50"/>
    </location>
</feature>
<sequence>MNPENTMRGFFLAVLPTCIPADPALVDYAIGVGTIVGCLGLYAAGLALVADRVSSLLRAPRADMVLDIVSASVLSILGVLILAL</sequence>
<evidence type="ECO:0000313" key="3">
    <source>
        <dbReference type="Proteomes" id="UP001589707"/>
    </source>
</evidence>
<accession>A0ABV5X1J8</accession>
<gene>
    <name evidence="2" type="ORF">ACFFN1_05765</name>
</gene>
<evidence type="ECO:0000313" key="2">
    <source>
        <dbReference type="EMBL" id="MFB9775921.1"/>
    </source>
</evidence>
<protein>
    <submittedName>
        <fullName evidence="2">Uncharacterized protein</fullName>
    </submittedName>
</protein>
<dbReference type="EMBL" id="JBHMAU010000039">
    <property type="protein sequence ID" value="MFB9775921.1"/>
    <property type="molecule type" value="Genomic_DNA"/>
</dbReference>
<keyword evidence="3" id="KW-1185">Reference proteome</keyword>
<reference evidence="2 3" key="1">
    <citation type="submission" date="2024-09" db="EMBL/GenBank/DDBJ databases">
        <authorList>
            <person name="Sun Q."/>
            <person name="Mori K."/>
        </authorList>
    </citation>
    <scope>NUCLEOTIDE SEQUENCE [LARGE SCALE GENOMIC DNA]</scope>
    <source>
        <strain evidence="2 3">JCM 11683</strain>
    </source>
</reference>